<accession>A0A813ZYJ3</accession>
<name>A0A813ZYJ3_9BILA</name>
<dbReference type="Proteomes" id="UP000663879">
    <property type="component" value="Unassembled WGS sequence"/>
</dbReference>
<dbReference type="AlphaFoldDB" id="A0A813ZYJ3"/>
<proteinExistence type="predicted"/>
<keyword evidence="2" id="KW-1185">Reference proteome</keyword>
<gene>
    <name evidence="1" type="ORF">OXX778_LOCUS11677</name>
</gene>
<protein>
    <submittedName>
        <fullName evidence="1">Uncharacterized protein</fullName>
    </submittedName>
</protein>
<organism evidence="1 2">
    <name type="scientific">Brachionus calyciflorus</name>
    <dbReference type="NCBI Taxonomy" id="104777"/>
    <lineage>
        <taxon>Eukaryota</taxon>
        <taxon>Metazoa</taxon>
        <taxon>Spiralia</taxon>
        <taxon>Gnathifera</taxon>
        <taxon>Rotifera</taxon>
        <taxon>Eurotatoria</taxon>
        <taxon>Monogononta</taxon>
        <taxon>Pseudotrocha</taxon>
        <taxon>Ploima</taxon>
        <taxon>Brachionidae</taxon>
        <taxon>Brachionus</taxon>
    </lineage>
</organism>
<reference evidence="1" key="1">
    <citation type="submission" date="2021-02" db="EMBL/GenBank/DDBJ databases">
        <authorList>
            <person name="Nowell W R."/>
        </authorList>
    </citation>
    <scope>NUCLEOTIDE SEQUENCE</scope>
    <source>
        <strain evidence="1">Ploen Becks lab</strain>
    </source>
</reference>
<dbReference type="EMBL" id="CAJNOC010002012">
    <property type="protein sequence ID" value="CAF0906607.1"/>
    <property type="molecule type" value="Genomic_DNA"/>
</dbReference>
<sequence>MKHSKINISAKVYLRNKIIEFLNEYNSNYFGQVSTICQSSGFGKSRECESLVAENFFVIFCCLLDKDSIDYPLNPFIDLLNEERKISFKLKSQPTKPAIVYAYDMISPTLVYGLANDKPYLLLFMQLGLKNEKPYIENIKDGGSLAIIH</sequence>
<evidence type="ECO:0000313" key="2">
    <source>
        <dbReference type="Proteomes" id="UP000663879"/>
    </source>
</evidence>
<evidence type="ECO:0000313" key="1">
    <source>
        <dbReference type="EMBL" id="CAF0906607.1"/>
    </source>
</evidence>
<comment type="caution">
    <text evidence="1">The sequence shown here is derived from an EMBL/GenBank/DDBJ whole genome shotgun (WGS) entry which is preliminary data.</text>
</comment>